<sequence>MGVSLPDAHPRGGALALCSRILVFTALVGHPIHPTSISLPNRDRTGVIGLPSTYECSRCLIRDMNIDTAPKSEDTNTSASNLQGSDGSLAWPDASTPTSMVFGTSFDWVIPVEPKFEYSETPLSPLSVLSNEGFDSSLQSHAGQYLAVT</sequence>
<gene>
    <name evidence="2" type="ORF">BT96DRAFT_638632</name>
</gene>
<dbReference type="Proteomes" id="UP000799118">
    <property type="component" value="Unassembled WGS sequence"/>
</dbReference>
<dbReference type="EMBL" id="ML769454">
    <property type="protein sequence ID" value="KAE9400651.1"/>
    <property type="molecule type" value="Genomic_DNA"/>
</dbReference>
<accession>A0A6A4HSA5</accession>
<evidence type="ECO:0000256" key="1">
    <source>
        <dbReference type="SAM" id="MobiDB-lite"/>
    </source>
</evidence>
<reference evidence="2" key="1">
    <citation type="journal article" date="2019" name="Environ. Microbiol.">
        <title>Fungal ecological strategies reflected in gene transcription - a case study of two litter decomposers.</title>
        <authorList>
            <person name="Barbi F."/>
            <person name="Kohler A."/>
            <person name="Barry K."/>
            <person name="Baskaran P."/>
            <person name="Daum C."/>
            <person name="Fauchery L."/>
            <person name="Ihrmark K."/>
            <person name="Kuo A."/>
            <person name="LaButti K."/>
            <person name="Lipzen A."/>
            <person name="Morin E."/>
            <person name="Grigoriev I.V."/>
            <person name="Henrissat B."/>
            <person name="Lindahl B."/>
            <person name="Martin F."/>
        </authorList>
    </citation>
    <scope>NUCLEOTIDE SEQUENCE</scope>
    <source>
        <strain evidence="2">JB14</strain>
    </source>
</reference>
<proteinExistence type="predicted"/>
<evidence type="ECO:0000313" key="3">
    <source>
        <dbReference type="Proteomes" id="UP000799118"/>
    </source>
</evidence>
<keyword evidence="3" id="KW-1185">Reference proteome</keyword>
<dbReference type="AlphaFoldDB" id="A0A6A4HSA5"/>
<organism evidence="2 3">
    <name type="scientific">Gymnopus androsaceus JB14</name>
    <dbReference type="NCBI Taxonomy" id="1447944"/>
    <lineage>
        <taxon>Eukaryota</taxon>
        <taxon>Fungi</taxon>
        <taxon>Dikarya</taxon>
        <taxon>Basidiomycota</taxon>
        <taxon>Agaricomycotina</taxon>
        <taxon>Agaricomycetes</taxon>
        <taxon>Agaricomycetidae</taxon>
        <taxon>Agaricales</taxon>
        <taxon>Marasmiineae</taxon>
        <taxon>Omphalotaceae</taxon>
        <taxon>Gymnopus</taxon>
    </lineage>
</organism>
<feature type="region of interest" description="Disordered" evidence="1">
    <location>
        <begin position="69"/>
        <end position="90"/>
    </location>
</feature>
<evidence type="ECO:0000313" key="2">
    <source>
        <dbReference type="EMBL" id="KAE9400651.1"/>
    </source>
</evidence>
<protein>
    <submittedName>
        <fullName evidence="2">Uncharacterized protein</fullName>
    </submittedName>
</protein>
<name>A0A6A4HSA5_9AGAR</name>
<feature type="compositionally biased region" description="Polar residues" evidence="1">
    <location>
        <begin position="75"/>
        <end position="86"/>
    </location>
</feature>